<dbReference type="AlphaFoldDB" id="A0A1Z4BZF9"/>
<dbReference type="InterPro" id="IPR056925">
    <property type="entry name" value="ParE-like"/>
</dbReference>
<evidence type="ECO:0000259" key="1">
    <source>
        <dbReference type="Pfam" id="PF24732"/>
    </source>
</evidence>
<accession>A0A1Z4BZF9</accession>
<dbReference type="OrthoDB" id="129742at2"/>
<reference evidence="2 3" key="1">
    <citation type="submission" date="2017-06" db="EMBL/GenBank/DDBJ databases">
        <title>Genome Sequencing of the methanotroph Methylovulum psychrotolerants str. HV10-M2 isolated from a high-altitude environment.</title>
        <authorList>
            <person name="Mateos-Rivera A."/>
        </authorList>
    </citation>
    <scope>NUCLEOTIDE SEQUENCE [LARGE SCALE GENOMIC DNA]</scope>
    <source>
        <strain evidence="2 3">HV10_M2</strain>
    </source>
</reference>
<dbReference type="Proteomes" id="UP000197019">
    <property type="component" value="Chromosome"/>
</dbReference>
<dbReference type="RefSeq" id="WP_088619522.1">
    <property type="nucleotide sequence ID" value="NZ_CP022129.1"/>
</dbReference>
<gene>
    <name evidence="2" type="ORF">CEK71_11525</name>
</gene>
<name>A0A1Z4BZF9_9GAMM</name>
<keyword evidence="3" id="KW-1185">Reference proteome</keyword>
<dbReference type="InterPro" id="IPR035093">
    <property type="entry name" value="RelE/ParE_toxin_dom_sf"/>
</dbReference>
<sequence length="84" mass="9838">MKHFTSSDFWVLYGRLPSEIRELADKNYELLKENPRHPSLQLKRIEELWSVRVGQNYRAIGIDAPGGIQWIWIGSHADYDKIIA</sequence>
<evidence type="ECO:0000313" key="2">
    <source>
        <dbReference type="EMBL" id="ASF46650.1"/>
    </source>
</evidence>
<protein>
    <recommendedName>
        <fullName evidence="1">ParE-like toxin domain-containing protein</fullName>
    </recommendedName>
</protein>
<organism evidence="2 3">
    <name type="scientific">Methylovulum psychrotolerans</name>
    <dbReference type="NCBI Taxonomy" id="1704499"/>
    <lineage>
        <taxon>Bacteria</taxon>
        <taxon>Pseudomonadati</taxon>
        <taxon>Pseudomonadota</taxon>
        <taxon>Gammaproteobacteria</taxon>
        <taxon>Methylococcales</taxon>
        <taxon>Methylococcaceae</taxon>
        <taxon>Methylovulum</taxon>
    </lineage>
</organism>
<evidence type="ECO:0000313" key="3">
    <source>
        <dbReference type="Proteomes" id="UP000197019"/>
    </source>
</evidence>
<dbReference type="Pfam" id="PF24732">
    <property type="entry name" value="ParE_like"/>
    <property type="match status" value="1"/>
</dbReference>
<dbReference type="KEGG" id="mpsy:CEK71_11525"/>
<proteinExistence type="predicted"/>
<feature type="domain" description="ParE-like toxin" evidence="1">
    <location>
        <begin position="20"/>
        <end position="81"/>
    </location>
</feature>
<dbReference type="EMBL" id="CP022129">
    <property type="protein sequence ID" value="ASF46650.1"/>
    <property type="molecule type" value="Genomic_DNA"/>
</dbReference>
<dbReference type="SUPFAM" id="SSF143011">
    <property type="entry name" value="RelE-like"/>
    <property type="match status" value="1"/>
</dbReference>